<dbReference type="Gene3D" id="3.10.450.50">
    <property type="match status" value="1"/>
</dbReference>
<gene>
    <name evidence="2" type="ORF">FXB40_23180</name>
</gene>
<dbReference type="SUPFAM" id="SSF54427">
    <property type="entry name" value="NTF2-like"/>
    <property type="match status" value="1"/>
</dbReference>
<protein>
    <submittedName>
        <fullName evidence="2">Uncharacterized protein</fullName>
    </submittedName>
</protein>
<comment type="caution">
    <text evidence="2">The sequence shown here is derived from an EMBL/GenBank/DDBJ whole genome shotgun (WGS) entry which is preliminary data.</text>
</comment>
<sequence length="65" mass="7084">MLLFARVAIAPLFLYSGVGKVMAFTATAGAATHTQTVRGFAPTARKITFVTIDIWRVEGEKFAEH</sequence>
<keyword evidence="1" id="KW-0732">Signal</keyword>
<evidence type="ECO:0000313" key="2">
    <source>
        <dbReference type="EMBL" id="TYL92900.1"/>
    </source>
</evidence>
<dbReference type="AlphaFoldDB" id="A0A5D3KDE3"/>
<accession>A0A5D3KDE3</accession>
<organism evidence="2 3">
    <name type="scientific">Bradyrhizobium rifense</name>
    <dbReference type="NCBI Taxonomy" id="515499"/>
    <lineage>
        <taxon>Bacteria</taxon>
        <taxon>Pseudomonadati</taxon>
        <taxon>Pseudomonadota</taxon>
        <taxon>Alphaproteobacteria</taxon>
        <taxon>Hyphomicrobiales</taxon>
        <taxon>Nitrobacteraceae</taxon>
        <taxon>Bradyrhizobium</taxon>
    </lineage>
</organism>
<dbReference type="EMBL" id="VSSS01000034">
    <property type="protein sequence ID" value="TYL92900.1"/>
    <property type="molecule type" value="Genomic_DNA"/>
</dbReference>
<dbReference type="Proteomes" id="UP000324758">
    <property type="component" value="Unassembled WGS sequence"/>
</dbReference>
<feature type="signal peptide" evidence="1">
    <location>
        <begin position="1"/>
        <end position="23"/>
    </location>
</feature>
<proteinExistence type="predicted"/>
<feature type="chain" id="PRO_5022989136" evidence="1">
    <location>
        <begin position="24"/>
        <end position="65"/>
    </location>
</feature>
<dbReference type="RefSeq" id="WP_148774525.1">
    <property type="nucleotide sequence ID" value="NZ_VSSS01000034.1"/>
</dbReference>
<reference evidence="2 3" key="1">
    <citation type="submission" date="2019-08" db="EMBL/GenBank/DDBJ databases">
        <title>Bradyrhizobium hipponensis sp. nov., a rhizobium isolated from a Lupinus angustifolius root nodule in Tunisia.</title>
        <authorList>
            <person name="Off K."/>
            <person name="Rejili M."/>
            <person name="Mars M."/>
            <person name="Brachmann A."/>
            <person name="Marin M."/>
        </authorList>
    </citation>
    <scope>NUCLEOTIDE SEQUENCE [LARGE SCALE GENOMIC DNA]</scope>
    <source>
        <strain evidence="2 3">CTAW71</strain>
    </source>
</reference>
<evidence type="ECO:0000256" key="1">
    <source>
        <dbReference type="SAM" id="SignalP"/>
    </source>
</evidence>
<keyword evidence="3" id="KW-1185">Reference proteome</keyword>
<dbReference type="InterPro" id="IPR032710">
    <property type="entry name" value="NTF2-like_dom_sf"/>
</dbReference>
<name>A0A5D3KDE3_9BRAD</name>
<evidence type="ECO:0000313" key="3">
    <source>
        <dbReference type="Proteomes" id="UP000324758"/>
    </source>
</evidence>